<reference evidence="1 2" key="1">
    <citation type="journal article" date="2014" name="ISME J.">
        <title>Candidatus Competibacter-lineage genomes retrieved from metagenomes reveal functional metabolic diversity.</title>
        <authorList>
            <person name="McIlroy S.J."/>
            <person name="Albertsen M."/>
            <person name="Andresen E.K."/>
            <person name="Saunders A.M."/>
            <person name="Kristiansen R."/>
            <person name="Stokholm-Bjerregaard M."/>
            <person name="Nielsen K.L."/>
            <person name="Nielsen P.H."/>
        </authorList>
    </citation>
    <scope>NUCLEOTIDE SEQUENCE [LARGE SCALE GENOMIC DNA]</scope>
    <source>
        <strain evidence="1 2">Run_B_J11</strain>
    </source>
</reference>
<dbReference type="InterPro" id="IPR029033">
    <property type="entry name" value="His_PPase_superfam"/>
</dbReference>
<dbReference type="SMART" id="SM00855">
    <property type="entry name" value="PGAM"/>
    <property type="match status" value="1"/>
</dbReference>
<organism evidence="1 2">
    <name type="scientific">Candidatus Contendobacter odensis Run_B_J11</name>
    <dbReference type="NCBI Taxonomy" id="1400861"/>
    <lineage>
        <taxon>Bacteria</taxon>
        <taxon>Pseudomonadati</taxon>
        <taxon>Pseudomonadota</taxon>
        <taxon>Gammaproteobacteria</taxon>
        <taxon>Candidatus Competibacteraceae</taxon>
        <taxon>Candidatus Contendibacter</taxon>
    </lineage>
</organism>
<evidence type="ECO:0000313" key="2">
    <source>
        <dbReference type="Proteomes" id="UP000019184"/>
    </source>
</evidence>
<comment type="caution">
    <text evidence="1">The sequence shown here is derived from an EMBL/GenBank/DDBJ whole genome shotgun (WGS) entry which is preliminary data.</text>
</comment>
<dbReference type="EMBL" id="CBTK010000261">
    <property type="protein sequence ID" value="CDH46447.1"/>
    <property type="molecule type" value="Genomic_DNA"/>
</dbReference>
<dbReference type="PANTHER" id="PTHR48100:SF1">
    <property type="entry name" value="HISTIDINE PHOSPHATASE FAMILY PROTEIN-RELATED"/>
    <property type="match status" value="1"/>
</dbReference>
<dbReference type="RefSeq" id="WP_034435116.1">
    <property type="nucleotide sequence ID" value="NZ_CBTK010000261.1"/>
</dbReference>
<dbReference type="GO" id="GO:0016791">
    <property type="term" value="F:phosphatase activity"/>
    <property type="evidence" value="ECO:0007669"/>
    <property type="project" value="TreeGrafter"/>
</dbReference>
<sequence>MSDFTTVDLLRHGEPEGGQKFRGALDDPLSSLGWKQLRISVGDYRDWQVIVSSPLIRCAAFAKELAERLDRPLEIVPNFRELNFGAWEGRTSAEIYAADPLAVAQFWRDPVMYPITGGEPVSDFDQRVGAAWNALLERYRGQQVLLVAHGGTIRMVLRQVLDLPLRNLWRFEVPYAALSRVRRYNDPDADPQLVFLNGRPA</sequence>
<evidence type="ECO:0000313" key="1">
    <source>
        <dbReference type="EMBL" id="CDH46447.1"/>
    </source>
</evidence>
<dbReference type="CDD" id="cd07067">
    <property type="entry name" value="HP_PGM_like"/>
    <property type="match status" value="1"/>
</dbReference>
<dbReference type="InterPro" id="IPR050275">
    <property type="entry name" value="PGM_Phosphatase"/>
</dbReference>
<dbReference type="Pfam" id="PF00300">
    <property type="entry name" value="His_Phos_1"/>
    <property type="match status" value="1"/>
</dbReference>
<dbReference type="InterPro" id="IPR013078">
    <property type="entry name" value="His_Pase_superF_clade-1"/>
</dbReference>
<dbReference type="AlphaFoldDB" id="A0A7U7J582"/>
<gene>
    <name evidence="1" type="ORF">BN874_460068</name>
</gene>
<protein>
    <submittedName>
        <fullName evidence="1">Alpha-ribazole phosphatase</fullName>
    </submittedName>
</protein>
<dbReference type="Proteomes" id="UP000019184">
    <property type="component" value="Unassembled WGS sequence"/>
</dbReference>
<dbReference type="Gene3D" id="3.40.50.1240">
    <property type="entry name" value="Phosphoglycerate mutase-like"/>
    <property type="match status" value="1"/>
</dbReference>
<dbReference type="PANTHER" id="PTHR48100">
    <property type="entry name" value="BROAD-SPECIFICITY PHOSPHATASE YOR283W-RELATED"/>
    <property type="match status" value="1"/>
</dbReference>
<proteinExistence type="predicted"/>
<dbReference type="SUPFAM" id="SSF53254">
    <property type="entry name" value="Phosphoglycerate mutase-like"/>
    <property type="match status" value="1"/>
</dbReference>
<name>A0A7U7J582_9GAMM</name>
<dbReference type="GO" id="GO:0005737">
    <property type="term" value="C:cytoplasm"/>
    <property type="evidence" value="ECO:0007669"/>
    <property type="project" value="TreeGrafter"/>
</dbReference>
<dbReference type="OrthoDB" id="9783269at2"/>
<accession>A0A7U7J582</accession>
<keyword evidence="2" id="KW-1185">Reference proteome</keyword>
<dbReference type="PIRSF" id="PIRSF000709">
    <property type="entry name" value="6PFK_2-Ptase"/>
    <property type="match status" value="1"/>
</dbReference>